<feature type="transmembrane region" description="Helical" evidence="1">
    <location>
        <begin position="94"/>
        <end position="124"/>
    </location>
</feature>
<proteinExistence type="predicted"/>
<dbReference type="Pfam" id="PF12730">
    <property type="entry name" value="ABC2_membrane_4"/>
    <property type="match status" value="1"/>
</dbReference>
<evidence type="ECO:0000313" key="2">
    <source>
        <dbReference type="EMBL" id="CUO58971.1"/>
    </source>
</evidence>
<feature type="transmembrane region" description="Helical" evidence="1">
    <location>
        <begin position="221"/>
        <end position="243"/>
    </location>
</feature>
<keyword evidence="1" id="KW-0472">Membrane</keyword>
<feature type="transmembrane region" description="Helical" evidence="1">
    <location>
        <begin position="177"/>
        <end position="201"/>
    </location>
</feature>
<feature type="transmembrane region" description="Helical" evidence="1">
    <location>
        <begin position="51"/>
        <end position="73"/>
    </location>
</feature>
<reference evidence="2 3" key="1">
    <citation type="submission" date="2015-09" db="EMBL/GenBank/DDBJ databases">
        <authorList>
            <consortium name="Pathogen Informatics"/>
        </authorList>
    </citation>
    <scope>NUCLEOTIDE SEQUENCE [LARGE SCALE GENOMIC DNA]</scope>
    <source>
        <strain evidence="2 3">2789STDY5608823</strain>
    </source>
</reference>
<feature type="transmembrane region" description="Helical" evidence="1">
    <location>
        <begin position="136"/>
        <end position="165"/>
    </location>
</feature>
<keyword evidence="1" id="KW-1133">Transmembrane helix</keyword>
<name>A0A174GAQ2_9ACTN</name>
<dbReference type="EMBL" id="CYYP01000025">
    <property type="protein sequence ID" value="CUO58971.1"/>
    <property type="molecule type" value="Genomic_DNA"/>
</dbReference>
<accession>A0A174GAQ2</accession>
<dbReference type="RefSeq" id="WP_055287617.1">
    <property type="nucleotide sequence ID" value="NZ_CYYP01000025.1"/>
</dbReference>
<dbReference type="Proteomes" id="UP000095468">
    <property type="component" value="Unassembled WGS sequence"/>
</dbReference>
<evidence type="ECO:0000256" key="1">
    <source>
        <dbReference type="SAM" id="Phobius"/>
    </source>
</evidence>
<sequence length="251" mass="27532">MGMLIKNEFYKLKREWFMVFLLLLSLLPIITGGAGAVFNNSTKSLADLFFFMNNQFSMFFPMVIFILIGSLFYQEYKNKTYINWITYGFSKKKLFLSKVAVSIVIGFGFAAVLFIAFGLLVTVLNGAGRLTGGVSLFLNLAIGFGIEAGVVVLITTCLGAIVINLSRNIIVTSVVGVIYGFASCLFIGSESGFIIPGSFAYRVSMFFSDKSTYYEAPVPATIGGCISIVLCLIVMFLVGLIVFSHKKKIEN</sequence>
<organism evidence="2 3">
    <name type="scientific">Collinsella aerofaciens</name>
    <dbReference type="NCBI Taxonomy" id="74426"/>
    <lineage>
        <taxon>Bacteria</taxon>
        <taxon>Bacillati</taxon>
        <taxon>Actinomycetota</taxon>
        <taxon>Coriobacteriia</taxon>
        <taxon>Coriobacteriales</taxon>
        <taxon>Coriobacteriaceae</taxon>
        <taxon>Collinsella</taxon>
    </lineage>
</organism>
<evidence type="ECO:0000313" key="3">
    <source>
        <dbReference type="Proteomes" id="UP000095468"/>
    </source>
</evidence>
<keyword evidence="1" id="KW-0812">Transmembrane</keyword>
<gene>
    <name evidence="2" type="ORF">ERS852381_01900</name>
</gene>
<dbReference type="AlphaFoldDB" id="A0A174GAQ2"/>
<protein>
    <submittedName>
        <fullName evidence="2">Uncharacterized protein conserved in bacteria</fullName>
    </submittedName>
</protein>